<evidence type="ECO:0000259" key="1">
    <source>
        <dbReference type="Pfam" id="PF05347"/>
    </source>
</evidence>
<dbReference type="InterPro" id="IPR008011">
    <property type="entry name" value="Complex1_LYR_dom"/>
</dbReference>
<dbReference type="EMBL" id="SDMP01000012">
    <property type="protein sequence ID" value="RYR25159.1"/>
    <property type="molecule type" value="Genomic_DNA"/>
</dbReference>
<dbReference type="Proteomes" id="UP000289738">
    <property type="component" value="Chromosome B02"/>
</dbReference>
<dbReference type="GO" id="GO:0005739">
    <property type="term" value="C:mitochondrion"/>
    <property type="evidence" value="ECO:0007669"/>
    <property type="project" value="GOC"/>
</dbReference>
<proteinExistence type="predicted"/>
<organism evidence="2 3">
    <name type="scientific">Arachis hypogaea</name>
    <name type="common">Peanut</name>
    <dbReference type="NCBI Taxonomy" id="3818"/>
    <lineage>
        <taxon>Eukaryota</taxon>
        <taxon>Viridiplantae</taxon>
        <taxon>Streptophyta</taxon>
        <taxon>Embryophyta</taxon>
        <taxon>Tracheophyta</taxon>
        <taxon>Spermatophyta</taxon>
        <taxon>Magnoliopsida</taxon>
        <taxon>eudicotyledons</taxon>
        <taxon>Gunneridae</taxon>
        <taxon>Pentapetalae</taxon>
        <taxon>rosids</taxon>
        <taxon>fabids</taxon>
        <taxon>Fabales</taxon>
        <taxon>Fabaceae</taxon>
        <taxon>Papilionoideae</taxon>
        <taxon>50 kb inversion clade</taxon>
        <taxon>dalbergioids sensu lato</taxon>
        <taxon>Dalbergieae</taxon>
        <taxon>Pterocarpus clade</taxon>
        <taxon>Arachis</taxon>
    </lineage>
</organism>
<evidence type="ECO:0000313" key="3">
    <source>
        <dbReference type="Proteomes" id="UP000289738"/>
    </source>
</evidence>
<reference evidence="2 3" key="1">
    <citation type="submission" date="2019-01" db="EMBL/GenBank/DDBJ databases">
        <title>Sequencing of cultivated peanut Arachis hypogaea provides insights into genome evolution and oil improvement.</title>
        <authorList>
            <person name="Chen X."/>
        </authorList>
    </citation>
    <scope>NUCLEOTIDE SEQUENCE [LARGE SCALE GENOMIC DNA]</scope>
    <source>
        <strain evidence="3">cv. Fuhuasheng</strain>
        <tissue evidence="2">Leaves</tissue>
    </source>
</reference>
<feature type="domain" description="Complex 1 LYR protein" evidence="1">
    <location>
        <begin position="219"/>
        <end position="280"/>
    </location>
</feature>
<comment type="caution">
    <text evidence="2">The sequence shown here is derived from an EMBL/GenBank/DDBJ whole genome shotgun (WGS) entry which is preliminary data.</text>
</comment>
<evidence type="ECO:0000313" key="2">
    <source>
        <dbReference type="EMBL" id="RYR25159.1"/>
    </source>
</evidence>
<protein>
    <recommendedName>
        <fullName evidence="1">Complex 1 LYR protein domain-containing protein</fullName>
    </recommendedName>
</protein>
<dbReference type="Pfam" id="PF05347">
    <property type="entry name" value="Complex1_LYR"/>
    <property type="match status" value="1"/>
</dbReference>
<gene>
    <name evidence="2" type="ORF">Ahy_B02g058803</name>
</gene>
<keyword evidence="3" id="KW-1185">Reference proteome</keyword>
<dbReference type="GO" id="GO:0034551">
    <property type="term" value="P:mitochondrial respiratory chain complex III assembly"/>
    <property type="evidence" value="ECO:0007669"/>
    <property type="project" value="InterPro"/>
</dbReference>
<sequence>MKKGYEEGRSEQDLKKSFKIFLTKKRKDPPLPEKKISVAKPCVYIIGYIKNSALLPLILSRFESAAASLLLPVSILELSRLHQPPTLRRGISSAPLPIVSSHLLHRPRSWCAPLLAHHASSASLASILCVKLLCRSLRVHRLLEAGEGGGMTGKLQLWRCIWQQVAVNRTSLFRTERFLHDGPDNVEELLDRHLVKKEKSLDDDEQELLNRRKLTSTRREALSLYRDILRASRFFMWPDSRGVLWRDVLRDNARKEFEEAKFETDPEIVIKLIVGGREAVQSALDKLANKQREQIDKERGGGEFQQFEMKIVSSRNVESSVITFDSISGTRNK</sequence>
<dbReference type="PANTHER" id="PTHR47484:SF1">
    <property type="entry name" value="COMPLEX 1 PROTEIN CONTAINING PROTEIN, EXPRESSED"/>
    <property type="match status" value="1"/>
</dbReference>
<name>A0A445AFE5_ARAHY</name>
<dbReference type="PANTHER" id="PTHR47484">
    <property type="entry name" value="COMPLEX 1 PROTEIN CONTAINING PROTEIN, EXPRESSED"/>
    <property type="match status" value="1"/>
</dbReference>
<dbReference type="AlphaFoldDB" id="A0A445AFE5"/>
<dbReference type="CDD" id="cd20267">
    <property type="entry name" value="Complex1_LYR_LYRM7"/>
    <property type="match status" value="1"/>
</dbReference>
<dbReference type="InterPro" id="IPR045298">
    <property type="entry name" value="Complex1_LYR_LYRM7"/>
</dbReference>
<accession>A0A445AFE5</accession>